<dbReference type="InterPro" id="IPR006467">
    <property type="entry name" value="MiaB-like_bact"/>
</dbReference>
<dbReference type="PANTHER" id="PTHR11918:SF45">
    <property type="entry name" value="THREONYLCARBAMOYLADENOSINE TRNA METHYLTHIOTRANSFERASE"/>
    <property type="match status" value="1"/>
</dbReference>
<accession>A0ABS9MHN5</accession>
<keyword evidence="2" id="KW-0004">4Fe-4S</keyword>
<dbReference type="Gene3D" id="3.80.30.20">
    <property type="entry name" value="tm_1862 like domain"/>
    <property type="match status" value="1"/>
</dbReference>
<evidence type="ECO:0000256" key="1">
    <source>
        <dbReference type="ARBA" id="ARBA00001966"/>
    </source>
</evidence>
<dbReference type="InterPro" id="IPR023404">
    <property type="entry name" value="rSAM_horseshoe"/>
</dbReference>
<evidence type="ECO:0000256" key="2">
    <source>
        <dbReference type="ARBA" id="ARBA00022485"/>
    </source>
</evidence>
<dbReference type="CDD" id="cd01335">
    <property type="entry name" value="Radical_SAM"/>
    <property type="match status" value="1"/>
</dbReference>
<comment type="caution">
    <text evidence="10">The sequence shown here is derived from an EMBL/GenBank/DDBJ whole genome shotgun (WGS) entry which is preliminary data.</text>
</comment>
<organism evidence="10 11">
    <name type="scientific">Anaeromassilibacillus senegalensis</name>
    <dbReference type="NCBI Taxonomy" id="1673717"/>
    <lineage>
        <taxon>Bacteria</taxon>
        <taxon>Bacillati</taxon>
        <taxon>Bacillota</taxon>
        <taxon>Clostridia</taxon>
        <taxon>Eubacteriales</taxon>
        <taxon>Acutalibacteraceae</taxon>
        <taxon>Anaeromassilibacillus</taxon>
    </lineage>
</organism>
<evidence type="ECO:0000259" key="8">
    <source>
        <dbReference type="PROSITE" id="PS51449"/>
    </source>
</evidence>
<keyword evidence="7" id="KW-0411">Iron-sulfur</keyword>
<dbReference type="InterPro" id="IPR020612">
    <property type="entry name" value="Methylthiotransferase_CS"/>
</dbReference>
<protein>
    <submittedName>
        <fullName evidence="10">tRNA (N(6)-L-threonylcarbamoyladenosine(37)-C(2))-methylthiotransferase MtaB</fullName>
    </submittedName>
</protein>
<evidence type="ECO:0000313" key="10">
    <source>
        <dbReference type="EMBL" id="MCG4610330.1"/>
    </source>
</evidence>
<feature type="domain" description="MTTase N-terminal" evidence="8">
    <location>
        <begin position="1"/>
        <end position="114"/>
    </location>
</feature>
<evidence type="ECO:0000256" key="3">
    <source>
        <dbReference type="ARBA" id="ARBA00022679"/>
    </source>
</evidence>
<evidence type="ECO:0000256" key="7">
    <source>
        <dbReference type="ARBA" id="ARBA00023014"/>
    </source>
</evidence>
<dbReference type="PROSITE" id="PS01278">
    <property type="entry name" value="MTTASE_RADICAL"/>
    <property type="match status" value="1"/>
</dbReference>
<dbReference type="PROSITE" id="PS51918">
    <property type="entry name" value="RADICAL_SAM"/>
    <property type="match status" value="1"/>
</dbReference>
<name>A0ABS9MHN5_9FIRM</name>
<dbReference type="Gene3D" id="3.40.50.12160">
    <property type="entry name" value="Methylthiotransferase, N-terminal domain"/>
    <property type="match status" value="1"/>
</dbReference>
<keyword evidence="11" id="KW-1185">Reference proteome</keyword>
<dbReference type="SFLD" id="SFLDG01061">
    <property type="entry name" value="methylthiotransferase"/>
    <property type="match status" value="1"/>
</dbReference>
<dbReference type="Pfam" id="PF04055">
    <property type="entry name" value="Radical_SAM"/>
    <property type="match status" value="1"/>
</dbReference>
<evidence type="ECO:0000256" key="6">
    <source>
        <dbReference type="ARBA" id="ARBA00023004"/>
    </source>
</evidence>
<dbReference type="InterPro" id="IPR005839">
    <property type="entry name" value="Methylthiotransferase"/>
</dbReference>
<dbReference type="NCBIfam" id="TIGR01579">
    <property type="entry name" value="MiaB-like-C"/>
    <property type="match status" value="1"/>
</dbReference>
<dbReference type="Proteomes" id="UP001298681">
    <property type="component" value="Unassembled WGS sequence"/>
</dbReference>
<keyword evidence="4" id="KW-0949">S-adenosyl-L-methionine</keyword>
<dbReference type="SFLD" id="SFLDG01082">
    <property type="entry name" value="B12-binding_domain_containing"/>
    <property type="match status" value="1"/>
</dbReference>
<dbReference type="SUPFAM" id="SSF102114">
    <property type="entry name" value="Radical SAM enzymes"/>
    <property type="match status" value="1"/>
</dbReference>
<evidence type="ECO:0000259" key="9">
    <source>
        <dbReference type="PROSITE" id="PS51918"/>
    </source>
</evidence>
<dbReference type="InterPro" id="IPR058240">
    <property type="entry name" value="rSAM_sf"/>
</dbReference>
<feature type="domain" description="Radical SAM core" evidence="9">
    <location>
        <begin position="138"/>
        <end position="366"/>
    </location>
</feature>
<dbReference type="RefSeq" id="WP_191362221.1">
    <property type="nucleotide sequence ID" value="NZ_JAKNHQ010000005.1"/>
</dbReference>
<dbReference type="SMART" id="SM00729">
    <property type="entry name" value="Elp3"/>
    <property type="match status" value="1"/>
</dbReference>
<proteinExistence type="predicted"/>
<dbReference type="PROSITE" id="PS51449">
    <property type="entry name" value="MTTASE_N"/>
    <property type="match status" value="1"/>
</dbReference>
<dbReference type="InterPro" id="IPR013848">
    <property type="entry name" value="Methylthiotransferase_N"/>
</dbReference>
<reference evidence="10 11" key="1">
    <citation type="submission" date="2022-01" db="EMBL/GenBank/DDBJ databases">
        <title>Collection of gut derived symbiotic bacterial strains cultured from healthy donors.</title>
        <authorList>
            <person name="Lin H."/>
            <person name="Kohout C."/>
            <person name="Waligurski E."/>
            <person name="Pamer E.G."/>
        </authorList>
    </citation>
    <scope>NUCLEOTIDE SEQUENCE [LARGE SCALE GENOMIC DNA]</scope>
    <source>
        <strain evidence="10 11">DFI.7.58</strain>
    </source>
</reference>
<dbReference type="PANTHER" id="PTHR11918">
    <property type="entry name" value="RADICAL SAM PROTEINS"/>
    <property type="match status" value="1"/>
</dbReference>
<keyword evidence="3" id="KW-0808">Transferase</keyword>
<keyword evidence="6" id="KW-0408">Iron</keyword>
<keyword evidence="5" id="KW-0479">Metal-binding</keyword>
<dbReference type="InterPro" id="IPR007197">
    <property type="entry name" value="rSAM"/>
</dbReference>
<dbReference type="EMBL" id="JAKNHQ010000005">
    <property type="protein sequence ID" value="MCG4610330.1"/>
    <property type="molecule type" value="Genomic_DNA"/>
</dbReference>
<sequence length="432" mass="48145">MKVSVITLGCKVNQYESQAMLDQLVRAGFSACESAAESDIVLINSCTVTSTSDHKVRQTLHRARRGNPSAVIVLTGCMPQAFPELAEQLTDADIVLGNSNRHSLVPDILQYLSSRQRIVDIVPHEKAAEFESMQVERFFERTRAFIKIEDGCNRFCSYCIIPYARGRVRSKPLDELREEVAHLAANGYREIVLTGINLSAYGQELGLHLCDAVEAACMPEGIARVRLGSLEPEQLSVDVIARLAKQEKLCPQFHLSLQSGCNATLRRMNRHYTADEYRTIVQNLRASFANCAITTDIMVGFPGETEEEFAESLAFAKEIGFAKAHVFAYSRRPGTKANDAPDQITQRVKEERSRRMIAATQQTKAAFFQAQLGRVETVLFEQEVAPHVYDGYTANYTPVKVSSAKDLRGKILPVLLRETDGNNCYGTVQENI</sequence>
<evidence type="ECO:0000256" key="5">
    <source>
        <dbReference type="ARBA" id="ARBA00022723"/>
    </source>
</evidence>
<gene>
    <name evidence="10" type="primary">mtaB</name>
    <name evidence="10" type="ORF">L0P57_05225</name>
</gene>
<dbReference type="InterPro" id="IPR038135">
    <property type="entry name" value="Methylthiotransferase_N_sf"/>
</dbReference>
<evidence type="ECO:0000256" key="4">
    <source>
        <dbReference type="ARBA" id="ARBA00022691"/>
    </source>
</evidence>
<comment type="cofactor">
    <cofactor evidence="1">
        <name>[4Fe-4S] cluster</name>
        <dbReference type="ChEBI" id="CHEBI:49883"/>
    </cofactor>
</comment>
<dbReference type="NCBIfam" id="TIGR00089">
    <property type="entry name" value="MiaB/RimO family radical SAM methylthiotransferase"/>
    <property type="match status" value="1"/>
</dbReference>
<evidence type="ECO:0000313" key="11">
    <source>
        <dbReference type="Proteomes" id="UP001298681"/>
    </source>
</evidence>
<dbReference type="Pfam" id="PF00919">
    <property type="entry name" value="UPF0004"/>
    <property type="match status" value="1"/>
</dbReference>
<dbReference type="InterPro" id="IPR006638">
    <property type="entry name" value="Elp3/MiaA/NifB-like_rSAM"/>
</dbReference>
<dbReference type="SFLD" id="SFLDS00029">
    <property type="entry name" value="Radical_SAM"/>
    <property type="match status" value="1"/>
</dbReference>